<gene>
    <name evidence="2" type="ORF">SLAVMIC_00902</name>
</gene>
<proteinExistence type="predicted"/>
<keyword evidence="1" id="KW-0472">Membrane</keyword>
<accession>A0A8D9CCY6</accession>
<dbReference type="EMBL" id="OU342829">
    <property type="protein sequence ID" value="CAG7581560.1"/>
    <property type="molecule type" value="Genomic_DNA"/>
</dbReference>
<evidence type="ECO:0000313" key="2">
    <source>
        <dbReference type="EMBL" id="CAG7581560.1"/>
    </source>
</evidence>
<reference evidence="2" key="1">
    <citation type="submission" date="2021-06" db="EMBL/GenBank/DDBJ databases">
        <authorList>
            <person name="Gannon L."/>
            <person name="Redgwell R T."/>
            <person name="Michniewski S."/>
            <person name="Harrison D C."/>
            <person name="Millard A."/>
        </authorList>
    </citation>
    <scope>NUCLEOTIDE SEQUENCE</scope>
</reference>
<keyword evidence="1" id="KW-0812">Transmembrane</keyword>
<name>A0A8D9CCY6_9VIRU</name>
<feature type="transmembrane region" description="Helical" evidence="1">
    <location>
        <begin position="63"/>
        <end position="84"/>
    </location>
</feature>
<feature type="transmembrane region" description="Helical" evidence="1">
    <location>
        <begin position="39"/>
        <end position="57"/>
    </location>
</feature>
<sequence>MKAETRKSLEEIVLKNIDKSEKEGMSTDDMVHNMRMKALLFWGLGIIMGAFSTFAFFAQDRFLVFTTIISIVLLGMGSLTQWILNTTRRVIEKNNL</sequence>
<organism evidence="2">
    <name type="scientific">uncultured marine phage</name>
    <dbReference type="NCBI Taxonomy" id="707152"/>
    <lineage>
        <taxon>Viruses</taxon>
        <taxon>environmental samples</taxon>
    </lineage>
</organism>
<keyword evidence="1" id="KW-1133">Transmembrane helix</keyword>
<protein>
    <submittedName>
        <fullName evidence="2">Uncharacterized protein</fullName>
    </submittedName>
</protein>
<evidence type="ECO:0000256" key="1">
    <source>
        <dbReference type="SAM" id="Phobius"/>
    </source>
</evidence>